<reference evidence="8" key="1">
    <citation type="submission" date="2017-09" db="EMBL/GenBank/DDBJ databases">
        <authorList>
            <person name="Varghese N."/>
            <person name="Submissions S."/>
        </authorList>
    </citation>
    <scope>NUCLEOTIDE SEQUENCE [LARGE SCALE GENOMIC DNA]</scope>
    <source>
        <strain evidence="8">CGMCC 1.8913</strain>
    </source>
</reference>
<keyword evidence="3 6" id="KW-0812">Transmembrane</keyword>
<accession>A0A285PDC1</accession>
<feature type="transmembrane region" description="Helical" evidence="6">
    <location>
        <begin position="47"/>
        <end position="69"/>
    </location>
</feature>
<feature type="transmembrane region" description="Helical" evidence="6">
    <location>
        <begin position="340"/>
        <end position="360"/>
    </location>
</feature>
<dbReference type="RefSeq" id="WP_097043633.1">
    <property type="nucleotide sequence ID" value="NZ_OBEK01000008.1"/>
</dbReference>
<proteinExistence type="predicted"/>
<dbReference type="InterPro" id="IPR050833">
    <property type="entry name" value="Poly_Biosynth_Transport"/>
</dbReference>
<feature type="transmembrane region" description="Helical" evidence="6">
    <location>
        <begin position="127"/>
        <end position="147"/>
    </location>
</feature>
<dbReference type="EMBL" id="OBEK01000008">
    <property type="protein sequence ID" value="SNZ18146.1"/>
    <property type="molecule type" value="Genomic_DNA"/>
</dbReference>
<feature type="transmembrane region" description="Helical" evidence="6">
    <location>
        <begin position="246"/>
        <end position="266"/>
    </location>
</feature>
<evidence type="ECO:0000256" key="1">
    <source>
        <dbReference type="ARBA" id="ARBA00004651"/>
    </source>
</evidence>
<dbReference type="GO" id="GO:0005886">
    <property type="term" value="C:plasma membrane"/>
    <property type="evidence" value="ECO:0007669"/>
    <property type="project" value="UniProtKB-SubCell"/>
</dbReference>
<feature type="transmembrane region" description="Helical" evidence="6">
    <location>
        <begin position="431"/>
        <end position="453"/>
    </location>
</feature>
<feature type="transmembrane region" description="Helical" evidence="6">
    <location>
        <begin position="12"/>
        <end position="35"/>
    </location>
</feature>
<dbReference type="InterPro" id="IPR002797">
    <property type="entry name" value="Polysacc_synth"/>
</dbReference>
<comment type="subcellular location">
    <subcellularLocation>
        <location evidence="1">Cell membrane</location>
        <topology evidence="1">Multi-pass membrane protein</topology>
    </subcellularLocation>
</comment>
<dbReference type="AlphaFoldDB" id="A0A285PDC1"/>
<evidence type="ECO:0000313" key="7">
    <source>
        <dbReference type="EMBL" id="SNZ18146.1"/>
    </source>
</evidence>
<dbReference type="Pfam" id="PF01943">
    <property type="entry name" value="Polysacc_synt"/>
    <property type="match status" value="1"/>
</dbReference>
<feature type="transmembrane region" description="Helical" evidence="6">
    <location>
        <begin position="299"/>
        <end position="319"/>
    </location>
</feature>
<dbReference type="InterPro" id="IPR024923">
    <property type="entry name" value="PG_synth_SpoVB"/>
</dbReference>
<evidence type="ECO:0000256" key="2">
    <source>
        <dbReference type="ARBA" id="ARBA00022475"/>
    </source>
</evidence>
<protein>
    <submittedName>
        <fullName evidence="7">Polysaccharide transporter, PST family</fullName>
    </submittedName>
</protein>
<keyword evidence="4 6" id="KW-1133">Transmembrane helix</keyword>
<dbReference type="CDD" id="cd13124">
    <property type="entry name" value="MATE_SpoVB_like"/>
    <property type="match status" value="1"/>
</dbReference>
<evidence type="ECO:0000313" key="8">
    <source>
        <dbReference type="Proteomes" id="UP000219356"/>
    </source>
</evidence>
<dbReference type="PANTHER" id="PTHR30250:SF21">
    <property type="entry name" value="LIPID II FLIPPASE MURJ"/>
    <property type="match status" value="1"/>
</dbReference>
<dbReference type="PIRSF" id="PIRSF038958">
    <property type="entry name" value="PG_synth_SpoVB"/>
    <property type="match status" value="1"/>
</dbReference>
<dbReference type="Proteomes" id="UP000219356">
    <property type="component" value="Unassembled WGS sequence"/>
</dbReference>
<sequence>MALSTIIRGTLLLTAASFLSKFLGIIYVIPFNALVGASGGALFSYAYVPYNILISISTIGIPLGVSKFVSKYNGLGDYRTSQRVLHKGMSIMVVTGAVAFLVMYFGADLIAQWSVGGNEEGFSSEAVAYVIKLVSFANLIIPAMSIVRGFFQGNQSMGPTAVSQVVEQVVRIVFLLLAVYLAINVFHENTAVAVGYATFAAFIGALASCVVLYVYWRARKPHLKLRMKQQKVQPAQVTDKTIIKELLSYAGPFVVTGIATTLYQFIDQFTMVRALTAIGQDGKVAKALYGIINLYGHKIITIPMTLSIGLSLAAVPALTRAFFSNDRKLYLKQINQSLQIVLFLIFPASVGIALLGNEAYTAFYGTTDVLNPNLGAGTLMMWYAPVALLFALFTTTSSILQGINEQRFSVISLTAGLLVKIFFNIPLMHAFGAKGAIFGTALAVGIATVLNYLKMKHALKFPAKQLTKRAMLILIFTAIMSVVVLIVKFLLGFTLTYKDGSIAAAVIIIVSALAGGSVYMVLAYKSTLLERVLGNQIGFLDRLMKRKKD</sequence>
<feature type="transmembrane region" description="Helical" evidence="6">
    <location>
        <begin position="473"/>
        <end position="495"/>
    </location>
</feature>
<keyword evidence="8" id="KW-1185">Reference proteome</keyword>
<keyword evidence="2" id="KW-1003">Cell membrane</keyword>
<organism evidence="7 8">
    <name type="scientific">Terribacillus aidingensis</name>
    <dbReference type="NCBI Taxonomy" id="586416"/>
    <lineage>
        <taxon>Bacteria</taxon>
        <taxon>Bacillati</taxon>
        <taxon>Bacillota</taxon>
        <taxon>Bacilli</taxon>
        <taxon>Bacillales</taxon>
        <taxon>Bacillaceae</taxon>
        <taxon>Terribacillus</taxon>
    </lineage>
</organism>
<dbReference type="PANTHER" id="PTHR30250">
    <property type="entry name" value="PST FAMILY PREDICTED COLANIC ACID TRANSPORTER"/>
    <property type="match status" value="1"/>
</dbReference>
<evidence type="ECO:0000256" key="6">
    <source>
        <dbReference type="SAM" id="Phobius"/>
    </source>
</evidence>
<feature type="transmembrane region" description="Helical" evidence="6">
    <location>
        <begin position="168"/>
        <end position="187"/>
    </location>
</feature>
<keyword evidence="5 6" id="KW-0472">Membrane</keyword>
<feature type="transmembrane region" description="Helical" evidence="6">
    <location>
        <begin position="193"/>
        <end position="216"/>
    </location>
</feature>
<feature type="transmembrane region" description="Helical" evidence="6">
    <location>
        <begin position="407"/>
        <end position="425"/>
    </location>
</feature>
<feature type="transmembrane region" description="Helical" evidence="6">
    <location>
        <begin position="501"/>
        <end position="522"/>
    </location>
</feature>
<feature type="transmembrane region" description="Helical" evidence="6">
    <location>
        <begin position="380"/>
        <end position="400"/>
    </location>
</feature>
<evidence type="ECO:0000256" key="4">
    <source>
        <dbReference type="ARBA" id="ARBA00022989"/>
    </source>
</evidence>
<name>A0A285PDC1_9BACI</name>
<dbReference type="OrthoDB" id="9775950at2"/>
<evidence type="ECO:0000256" key="5">
    <source>
        <dbReference type="ARBA" id="ARBA00023136"/>
    </source>
</evidence>
<gene>
    <name evidence="7" type="ORF">SAMN05421503_3498</name>
</gene>
<dbReference type="STRING" id="586416.GZ22_11160"/>
<feature type="transmembrane region" description="Helical" evidence="6">
    <location>
        <begin position="89"/>
        <end position="107"/>
    </location>
</feature>
<evidence type="ECO:0000256" key="3">
    <source>
        <dbReference type="ARBA" id="ARBA00022692"/>
    </source>
</evidence>